<dbReference type="InterPro" id="IPR039551">
    <property type="entry name" value="Cho/carn_acyl_trans"/>
</dbReference>
<name>A0A915EEN2_9BILA</name>
<feature type="domain" description="Choline/carnitine acyltransferase" evidence="1">
    <location>
        <begin position="23"/>
        <end position="67"/>
    </location>
</feature>
<dbReference type="SUPFAM" id="SSF52777">
    <property type="entry name" value="CoA-dependent acyltransferases"/>
    <property type="match status" value="1"/>
</dbReference>
<evidence type="ECO:0000259" key="1">
    <source>
        <dbReference type="Pfam" id="PF00755"/>
    </source>
</evidence>
<dbReference type="Proteomes" id="UP000887574">
    <property type="component" value="Unplaced"/>
</dbReference>
<reference evidence="3" key="1">
    <citation type="submission" date="2022-11" db="UniProtKB">
        <authorList>
            <consortium name="WormBaseParasite"/>
        </authorList>
    </citation>
    <scope>IDENTIFICATION</scope>
</reference>
<dbReference type="AlphaFoldDB" id="A0A915EEN2"/>
<accession>A0A915EEN2</accession>
<proteinExistence type="predicted"/>
<sequence length="69" mass="8411">MWKWRLVDSFRSLKTSDPAQSMAESQDNWINIFWLAEMYLKQRYALPVNSNPAYIFPRQHFENEEDQIE</sequence>
<dbReference type="InterPro" id="IPR042231">
    <property type="entry name" value="Cho/carn_acyl_trans_2"/>
</dbReference>
<dbReference type="Gene3D" id="3.30.559.70">
    <property type="entry name" value="Choline/Carnitine o-acyltransferase, domain 2"/>
    <property type="match status" value="1"/>
</dbReference>
<evidence type="ECO:0000313" key="2">
    <source>
        <dbReference type="Proteomes" id="UP000887574"/>
    </source>
</evidence>
<evidence type="ECO:0000313" key="3">
    <source>
        <dbReference type="WBParaSite" id="jg5296"/>
    </source>
</evidence>
<dbReference type="Pfam" id="PF00755">
    <property type="entry name" value="Carn_acyltransf"/>
    <property type="match status" value="1"/>
</dbReference>
<protein>
    <submittedName>
        <fullName evidence="3">Choline/carnitine acyltransferase domain-containing protein</fullName>
    </submittedName>
</protein>
<organism evidence="2 3">
    <name type="scientific">Ditylenchus dipsaci</name>
    <dbReference type="NCBI Taxonomy" id="166011"/>
    <lineage>
        <taxon>Eukaryota</taxon>
        <taxon>Metazoa</taxon>
        <taxon>Ecdysozoa</taxon>
        <taxon>Nematoda</taxon>
        <taxon>Chromadorea</taxon>
        <taxon>Rhabditida</taxon>
        <taxon>Tylenchina</taxon>
        <taxon>Tylenchomorpha</taxon>
        <taxon>Sphaerularioidea</taxon>
        <taxon>Anguinidae</taxon>
        <taxon>Anguininae</taxon>
        <taxon>Ditylenchus</taxon>
    </lineage>
</organism>
<keyword evidence="2" id="KW-1185">Reference proteome</keyword>
<dbReference type="WBParaSite" id="jg5296">
    <property type="protein sequence ID" value="jg5296"/>
    <property type="gene ID" value="jg5296"/>
</dbReference>